<dbReference type="SUPFAM" id="SSF56784">
    <property type="entry name" value="HAD-like"/>
    <property type="match status" value="1"/>
</dbReference>
<accession>A0A5M8P1H1</accession>
<dbReference type="InterPro" id="IPR023198">
    <property type="entry name" value="PGP-like_dom2"/>
</dbReference>
<dbReference type="Proteomes" id="UP000324575">
    <property type="component" value="Unassembled WGS sequence"/>
</dbReference>
<dbReference type="Gene3D" id="3.40.50.1000">
    <property type="entry name" value="HAD superfamily/HAD-like"/>
    <property type="match status" value="1"/>
</dbReference>
<proteinExistence type="predicted"/>
<sequence>MIKFRKMQKIDLAGVKNIVFDLGGVIITLDHNEAIRRFKAAGVEDVEKYLDPYHQNGIFLDLEAGTMTKEEFYDALRKLTGKNISAEAIDSGWLGFLKEVPIGKLKMLEDLRTKDYTLYLLSNTNPVVMDWALTPAFSSEGKPLNTYFDKLYLSYQMKCVKPDEAIFHQMIADSGMIPAETLFIDDGVHNIATAKRLGFKTYQPLNGEDFTERLLSNS</sequence>
<name>A0A5M8P1H1_9BACT</name>
<evidence type="ECO:0000313" key="2">
    <source>
        <dbReference type="Proteomes" id="UP000324575"/>
    </source>
</evidence>
<keyword evidence="1" id="KW-0378">Hydrolase</keyword>
<dbReference type="SFLD" id="SFLDG01129">
    <property type="entry name" value="C1.5:_HAD__Beta-PGM__Phosphata"/>
    <property type="match status" value="1"/>
</dbReference>
<dbReference type="InterPro" id="IPR036412">
    <property type="entry name" value="HAD-like_sf"/>
</dbReference>
<dbReference type="GO" id="GO:0043726">
    <property type="term" value="F:5-amino-6-(5-phosphoribitylamino)uracil phosphatase activity"/>
    <property type="evidence" value="ECO:0007669"/>
    <property type="project" value="UniProtKB-EC"/>
</dbReference>
<dbReference type="InterPro" id="IPR023214">
    <property type="entry name" value="HAD_sf"/>
</dbReference>
<evidence type="ECO:0000313" key="1">
    <source>
        <dbReference type="EMBL" id="KAA6302279.1"/>
    </source>
</evidence>
<dbReference type="Gene3D" id="1.10.150.240">
    <property type="entry name" value="Putative phosphatase, domain 2"/>
    <property type="match status" value="1"/>
</dbReference>
<dbReference type="EMBL" id="SNRX01000009">
    <property type="protein sequence ID" value="KAA6302279.1"/>
    <property type="molecule type" value="Genomic_DNA"/>
</dbReference>
<protein>
    <submittedName>
        <fullName evidence="1">5-amino-6-(5-phospho-D-ribitylamino)uracil phosphatase</fullName>
        <ecNumber evidence="1">3.1.3.104</ecNumber>
    </submittedName>
</protein>
<dbReference type="NCBIfam" id="TIGR01509">
    <property type="entry name" value="HAD-SF-IA-v3"/>
    <property type="match status" value="1"/>
</dbReference>
<dbReference type="CDD" id="cd02603">
    <property type="entry name" value="HAD_sEH-N_like"/>
    <property type="match status" value="1"/>
</dbReference>
<dbReference type="InterPro" id="IPR006439">
    <property type="entry name" value="HAD-SF_hydro_IA"/>
</dbReference>
<dbReference type="AlphaFoldDB" id="A0A5M8P1H1"/>
<dbReference type="Pfam" id="PF00702">
    <property type="entry name" value="Hydrolase"/>
    <property type="match status" value="1"/>
</dbReference>
<comment type="caution">
    <text evidence="1">The sequence shown here is derived from an EMBL/GenBank/DDBJ whole genome shotgun (WGS) entry which is preliminary data.</text>
</comment>
<dbReference type="PANTHER" id="PTHR43611">
    <property type="entry name" value="ALPHA-D-GLUCOSE 1-PHOSPHATE PHOSPHATASE"/>
    <property type="match status" value="1"/>
</dbReference>
<dbReference type="SFLD" id="SFLDS00003">
    <property type="entry name" value="Haloacid_Dehalogenase"/>
    <property type="match status" value="1"/>
</dbReference>
<dbReference type="EC" id="3.1.3.104" evidence="1"/>
<dbReference type="PANTHER" id="PTHR43611:SF3">
    <property type="entry name" value="FLAVIN MONONUCLEOTIDE HYDROLASE 1, CHLOROPLATIC"/>
    <property type="match status" value="1"/>
</dbReference>
<gene>
    <name evidence="1" type="ORF">EZS26_001639</name>
</gene>
<organism evidence="1 2">
    <name type="scientific">Candidatus Ordinivivax streblomastigis</name>
    <dbReference type="NCBI Taxonomy" id="2540710"/>
    <lineage>
        <taxon>Bacteria</taxon>
        <taxon>Pseudomonadati</taxon>
        <taxon>Bacteroidota</taxon>
        <taxon>Bacteroidia</taxon>
        <taxon>Bacteroidales</taxon>
        <taxon>Candidatus Ordinivivax</taxon>
    </lineage>
</organism>
<reference evidence="1 2" key="1">
    <citation type="submission" date="2019-03" db="EMBL/GenBank/DDBJ databases">
        <title>Single cell metagenomics reveals metabolic interactions within the superorganism composed of flagellate Streblomastix strix and complex community of Bacteroidetes bacteria on its surface.</title>
        <authorList>
            <person name="Treitli S.C."/>
            <person name="Kolisko M."/>
            <person name="Husnik F."/>
            <person name="Keeling P."/>
            <person name="Hampl V."/>
        </authorList>
    </citation>
    <scope>NUCLEOTIDE SEQUENCE [LARGE SCALE GENOMIC DNA]</scope>
    <source>
        <strain evidence="1">St1</strain>
    </source>
</reference>